<name>A0ABT2UF46_9BACL</name>
<gene>
    <name evidence="1" type="ORF">OB236_10240</name>
</gene>
<sequence length="77" mass="8648">MKKIKVMIKTVGFFSFSILVLFRKIARSDIRHLPDGLILVLQNKNPFQVHHLGGTALIHPNGIHSYMHHALHGGAKT</sequence>
<organism evidence="1 2">
    <name type="scientific">Paenibacillus baimaensis</name>
    <dbReference type="NCBI Taxonomy" id="2982185"/>
    <lineage>
        <taxon>Bacteria</taxon>
        <taxon>Bacillati</taxon>
        <taxon>Bacillota</taxon>
        <taxon>Bacilli</taxon>
        <taxon>Bacillales</taxon>
        <taxon>Paenibacillaceae</taxon>
        <taxon>Paenibacillus</taxon>
    </lineage>
</organism>
<proteinExistence type="predicted"/>
<evidence type="ECO:0000313" key="1">
    <source>
        <dbReference type="EMBL" id="MCU6792507.1"/>
    </source>
</evidence>
<protein>
    <submittedName>
        <fullName evidence="1">Uncharacterized protein</fullName>
    </submittedName>
</protein>
<comment type="caution">
    <text evidence="1">The sequence shown here is derived from an EMBL/GenBank/DDBJ whole genome shotgun (WGS) entry which is preliminary data.</text>
</comment>
<keyword evidence="2" id="KW-1185">Reference proteome</keyword>
<evidence type="ECO:0000313" key="2">
    <source>
        <dbReference type="Proteomes" id="UP001652445"/>
    </source>
</evidence>
<accession>A0ABT2UF46</accession>
<dbReference type="Proteomes" id="UP001652445">
    <property type="component" value="Unassembled WGS sequence"/>
</dbReference>
<reference evidence="1 2" key="1">
    <citation type="submission" date="2022-09" db="EMBL/GenBank/DDBJ databases">
        <authorList>
            <person name="Han X.L."/>
            <person name="Wang Q."/>
            <person name="Lu T."/>
        </authorList>
    </citation>
    <scope>NUCLEOTIDE SEQUENCE [LARGE SCALE GENOMIC DNA]</scope>
    <source>
        <strain evidence="1 2">WQ 127069</strain>
    </source>
</reference>
<dbReference type="EMBL" id="JAOQIO010000023">
    <property type="protein sequence ID" value="MCU6792507.1"/>
    <property type="molecule type" value="Genomic_DNA"/>
</dbReference>